<gene>
    <name evidence="1" type="ORF">S01H1_39542</name>
</gene>
<dbReference type="SUPFAM" id="SSF63829">
    <property type="entry name" value="Calcium-dependent phosphotriesterase"/>
    <property type="match status" value="1"/>
</dbReference>
<dbReference type="AlphaFoldDB" id="X0V4V3"/>
<name>X0V4V3_9ZZZZ</name>
<feature type="non-terminal residue" evidence="1">
    <location>
        <position position="1"/>
    </location>
</feature>
<organism evidence="1">
    <name type="scientific">marine sediment metagenome</name>
    <dbReference type="NCBI Taxonomy" id="412755"/>
    <lineage>
        <taxon>unclassified sequences</taxon>
        <taxon>metagenomes</taxon>
        <taxon>ecological metagenomes</taxon>
    </lineage>
</organism>
<evidence type="ECO:0000313" key="1">
    <source>
        <dbReference type="EMBL" id="GAG13214.1"/>
    </source>
</evidence>
<accession>X0V4V3</accession>
<comment type="caution">
    <text evidence="1">The sequence shown here is derived from an EMBL/GenBank/DDBJ whole genome shotgun (WGS) entry which is preliminary data.</text>
</comment>
<sequence length="216" mass="24760">IVIRGRSAIALLQSTIFEPAVAPELFGYSWRLLRLARCDDLTKGEWVQQPWLMRKFGQTKLNDMIVAPDGGIYVAYHHRGGDESYEATEQLPKEYYIARIGEDLSVETFSPGFSPVSSRLFVDSAGRWYIMGRQDDALHMWRVDPKDNFKPTKHWDLPGTDNLKAMLHTLRPERFGGEGDGDTVHLVTGDYRRIPFDDTVDRFGLWHASFELPVNE</sequence>
<dbReference type="EMBL" id="BARS01024967">
    <property type="protein sequence ID" value="GAG13214.1"/>
    <property type="molecule type" value="Genomic_DNA"/>
</dbReference>
<evidence type="ECO:0008006" key="2">
    <source>
        <dbReference type="Google" id="ProtNLM"/>
    </source>
</evidence>
<reference evidence="1" key="1">
    <citation type="journal article" date="2014" name="Front. Microbiol.">
        <title>High frequency of phylogenetically diverse reductive dehalogenase-homologous genes in deep subseafloor sedimentary metagenomes.</title>
        <authorList>
            <person name="Kawai M."/>
            <person name="Futagami T."/>
            <person name="Toyoda A."/>
            <person name="Takaki Y."/>
            <person name="Nishi S."/>
            <person name="Hori S."/>
            <person name="Arai W."/>
            <person name="Tsubouchi T."/>
            <person name="Morono Y."/>
            <person name="Uchiyama I."/>
            <person name="Ito T."/>
            <person name="Fujiyama A."/>
            <person name="Inagaki F."/>
            <person name="Takami H."/>
        </authorList>
    </citation>
    <scope>NUCLEOTIDE SEQUENCE</scope>
    <source>
        <strain evidence="1">Expedition CK06-06</strain>
    </source>
</reference>
<proteinExistence type="predicted"/>
<protein>
    <recommendedName>
        <fullName evidence="2">Glucose/Sorbosone dehydrogenase domain-containing protein</fullName>
    </recommendedName>
</protein>